<name>N1PPN9_DOTSN</name>
<dbReference type="eggNOG" id="KOG0747">
    <property type="taxonomic scope" value="Eukaryota"/>
</dbReference>
<reference evidence="1 2" key="2">
    <citation type="journal article" date="2012" name="PLoS Pathog.">
        <title>Diverse lifestyles and strategies of plant pathogenesis encoded in the genomes of eighteen Dothideomycetes fungi.</title>
        <authorList>
            <person name="Ohm R.A."/>
            <person name="Feau N."/>
            <person name="Henrissat B."/>
            <person name="Schoch C.L."/>
            <person name="Horwitz B.A."/>
            <person name="Barry K.W."/>
            <person name="Condon B.J."/>
            <person name="Copeland A.C."/>
            <person name="Dhillon B."/>
            <person name="Glaser F."/>
            <person name="Hesse C.N."/>
            <person name="Kosti I."/>
            <person name="LaButti K."/>
            <person name="Lindquist E.A."/>
            <person name="Lucas S."/>
            <person name="Salamov A.A."/>
            <person name="Bradshaw R.E."/>
            <person name="Ciuffetti L."/>
            <person name="Hamelin R.C."/>
            <person name="Kema G.H.J."/>
            <person name="Lawrence C."/>
            <person name="Scott J.A."/>
            <person name="Spatafora J.W."/>
            <person name="Turgeon B.G."/>
            <person name="de Wit P.J.G.M."/>
            <person name="Zhong S."/>
            <person name="Goodwin S.B."/>
            <person name="Grigoriev I.V."/>
        </authorList>
    </citation>
    <scope>NUCLEOTIDE SEQUENCE [LARGE SCALE GENOMIC DNA]</scope>
    <source>
        <strain evidence="2">NZE10 / CBS 128990</strain>
    </source>
</reference>
<dbReference type="OMA" id="IGCERAR"/>
<dbReference type="STRING" id="675120.N1PPN9"/>
<dbReference type="Proteomes" id="UP000016933">
    <property type="component" value="Unassembled WGS sequence"/>
</dbReference>
<proteinExistence type="predicted"/>
<gene>
    <name evidence="1" type="ORF">DOTSEDRAFT_61885</name>
</gene>
<dbReference type="EMBL" id="KB446538">
    <property type="protein sequence ID" value="EME45347.1"/>
    <property type="molecule type" value="Genomic_DNA"/>
</dbReference>
<dbReference type="HOGENOM" id="CLU_054225_0_0_1"/>
<organism evidence="1 2">
    <name type="scientific">Dothistroma septosporum (strain NZE10 / CBS 128990)</name>
    <name type="common">Red band needle blight fungus</name>
    <name type="synonym">Mycosphaerella pini</name>
    <dbReference type="NCBI Taxonomy" id="675120"/>
    <lineage>
        <taxon>Eukaryota</taxon>
        <taxon>Fungi</taxon>
        <taxon>Dikarya</taxon>
        <taxon>Ascomycota</taxon>
        <taxon>Pezizomycotina</taxon>
        <taxon>Dothideomycetes</taxon>
        <taxon>Dothideomycetidae</taxon>
        <taxon>Mycosphaerellales</taxon>
        <taxon>Mycosphaerellaceae</taxon>
        <taxon>Dothistroma</taxon>
    </lineage>
</organism>
<sequence>MLTTNTTINQRVGPTACNVLANGFSGHLRHVTMFQLPGRGYTPIGIDIKESARMHHIGSVSYRRFAATIMATDPGLRYTFHTAIIHKPHVKLHLKEGSVNTNAHGTLSVVPIPKNNCGTSKVVAEVLYQLLHNEIKMPVLVSKSSRILPEQDNNEVASQASTDDNLNVNELMYHRAAFPDVVDAHGKYVINAPPPFPRDPAMFRALDVKAAWTIKATRSLEAEQLLPTGWELPNRIDHVYGLSTAIKECRWRPRNELPHTKRSMKIASRRYNDIWKANKPK</sequence>
<evidence type="ECO:0000313" key="2">
    <source>
        <dbReference type="Proteomes" id="UP000016933"/>
    </source>
</evidence>
<accession>N1PPN9</accession>
<evidence type="ECO:0000313" key="1">
    <source>
        <dbReference type="EMBL" id="EME45347.1"/>
    </source>
</evidence>
<keyword evidence="2" id="KW-1185">Reference proteome</keyword>
<reference evidence="2" key="1">
    <citation type="journal article" date="2012" name="PLoS Genet.">
        <title>The genomes of the fungal plant pathogens Cladosporium fulvum and Dothistroma septosporum reveal adaptation to different hosts and lifestyles but also signatures of common ancestry.</title>
        <authorList>
            <person name="de Wit P.J.G.M."/>
            <person name="van der Burgt A."/>
            <person name="Oekmen B."/>
            <person name="Stergiopoulos I."/>
            <person name="Abd-Elsalam K.A."/>
            <person name="Aerts A.L."/>
            <person name="Bahkali A.H."/>
            <person name="Beenen H.G."/>
            <person name="Chettri P."/>
            <person name="Cox M.P."/>
            <person name="Datema E."/>
            <person name="de Vries R.P."/>
            <person name="Dhillon B."/>
            <person name="Ganley A.R."/>
            <person name="Griffiths S.A."/>
            <person name="Guo Y."/>
            <person name="Hamelin R.C."/>
            <person name="Henrissat B."/>
            <person name="Kabir M.S."/>
            <person name="Jashni M.K."/>
            <person name="Kema G."/>
            <person name="Klaubauf S."/>
            <person name="Lapidus A."/>
            <person name="Levasseur A."/>
            <person name="Lindquist E."/>
            <person name="Mehrabi R."/>
            <person name="Ohm R.A."/>
            <person name="Owen T.J."/>
            <person name="Salamov A."/>
            <person name="Schwelm A."/>
            <person name="Schijlen E."/>
            <person name="Sun H."/>
            <person name="van den Burg H.A."/>
            <person name="van Ham R.C.H.J."/>
            <person name="Zhang S."/>
            <person name="Goodwin S.B."/>
            <person name="Grigoriev I.V."/>
            <person name="Collemare J."/>
            <person name="Bradshaw R.E."/>
        </authorList>
    </citation>
    <scope>NUCLEOTIDE SEQUENCE [LARGE SCALE GENOMIC DNA]</scope>
    <source>
        <strain evidence="2">NZE10 / CBS 128990</strain>
    </source>
</reference>
<protein>
    <submittedName>
        <fullName evidence="1">Uncharacterized protein</fullName>
    </submittedName>
</protein>
<dbReference type="AlphaFoldDB" id="N1PPN9"/>
<dbReference type="OrthoDB" id="5350595at2759"/>